<feature type="domain" description="Reverse transcriptase zinc-binding" evidence="1">
    <location>
        <begin position="39"/>
        <end position="122"/>
    </location>
</feature>
<sequence>MVKLRRILPSDVVCKVADTPFDEAGLDSPYWKMNSTGSFSVKTAWELIREGRIRRPLLKDLWHQTISPSMSIFMWRLIQNFVPVDERLRDKGLPIVSKCLCCHQSETIQHLFLNGEVIREVWGYFGALFHLISPCTDYISNMIQHWKLSSPFVQHGHIRILIPILILWFAWRMRNDAKFNTIHFSAHRIIRNVCAHLTRLHNAQGMKAKNWKGDLLVAAKLGFYFPRTTPQFPR</sequence>
<protein>
    <recommendedName>
        <fullName evidence="1">Reverse transcriptase zinc-binding domain-containing protein</fullName>
    </recommendedName>
</protein>
<evidence type="ECO:0000259" key="1">
    <source>
        <dbReference type="Pfam" id="PF13966"/>
    </source>
</evidence>
<dbReference type="EMBL" id="JACGWN010000007">
    <property type="protein sequence ID" value="KAL0445257.1"/>
    <property type="molecule type" value="Genomic_DNA"/>
</dbReference>
<reference evidence="2" key="2">
    <citation type="journal article" date="2024" name="Plant">
        <title>Genomic evolution and insights into agronomic trait innovations of Sesamum species.</title>
        <authorList>
            <person name="Miao H."/>
            <person name="Wang L."/>
            <person name="Qu L."/>
            <person name="Liu H."/>
            <person name="Sun Y."/>
            <person name="Le M."/>
            <person name="Wang Q."/>
            <person name="Wei S."/>
            <person name="Zheng Y."/>
            <person name="Lin W."/>
            <person name="Duan Y."/>
            <person name="Cao H."/>
            <person name="Xiong S."/>
            <person name="Wang X."/>
            <person name="Wei L."/>
            <person name="Li C."/>
            <person name="Ma Q."/>
            <person name="Ju M."/>
            <person name="Zhao R."/>
            <person name="Li G."/>
            <person name="Mu C."/>
            <person name="Tian Q."/>
            <person name="Mei H."/>
            <person name="Zhang T."/>
            <person name="Gao T."/>
            <person name="Zhang H."/>
        </authorList>
    </citation>
    <scope>NUCLEOTIDE SEQUENCE</scope>
    <source>
        <strain evidence="2">KEN1</strain>
    </source>
</reference>
<proteinExistence type="predicted"/>
<name>A0AAW2WTR8_9LAMI</name>
<dbReference type="InterPro" id="IPR026960">
    <property type="entry name" value="RVT-Znf"/>
</dbReference>
<evidence type="ECO:0000313" key="2">
    <source>
        <dbReference type="EMBL" id="KAL0445257.1"/>
    </source>
</evidence>
<dbReference type="AlphaFoldDB" id="A0AAW2WTR8"/>
<organism evidence="2">
    <name type="scientific">Sesamum latifolium</name>
    <dbReference type="NCBI Taxonomy" id="2727402"/>
    <lineage>
        <taxon>Eukaryota</taxon>
        <taxon>Viridiplantae</taxon>
        <taxon>Streptophyta</taxon>
        <taxon>Embryophyta</taxon>
        <taxon>Tracheophyta</taxon>
        <taxon>Spermatophyta</taxon>
        <taxon>Magnoliopsida</taxon>
        <taxon>eudicotyledons</taxon>
        <taxon>Gunneridae</taxon>
        <taxon>Pentapetalae</taxon>
        <taxon>asterids</taxon>
        <taxon>lamiids</taxon>
        <taxon>Lamiales</taxon>
        <taxon>Pedaliaceae</taxon>
        <taxon>Sesamum</taxon>
    </lineage>
</organism>
<gene>
    <name evidence="2" type="ORF">Slati_2248400</name>
</gene>
<reference evidence="2" key="1">
    <citation type="submission" date="2020-06" db="EMBL/GenBank/DDBJ databases">
        <authorList>
            <person name="Li T."/>
            <person name="Hu X."/>
            <person name="Zhang T."/>
            <person name="Song X."/>
            <person name="Zhang H."/>
            <person name="Dai N."/>
            <person name="Sheng W."/>
            <person name="Hou X."/>
            <person name="Wei L."/>
        </authorList>
    </citation>
    <scope>NUCLEOTIDE SEQUENCE</scope>
    <source>
        <strain evidence="2">KEN1</strain>
        <tissue evidence="2">Leaf</tissue>
    </source>
</reference>
<dbReference type="Pfam" id="PF13966">
    <property type="entry name" value="zf-RVT"/>
    <property type="match status" value="1"/>
</dbReference>
<accession>A0AAW2WTR8</accession>
<comment type="caution">
    <text evidence="2">The sequence shown here is derived from an EMBL/GenBank/DDBJ whole genome shotgun (WGS) entry which is preliminary data.</text>
</comment>